<name>A0AAF0PN26_SOLVR</name>
<feature type="region of interest" description="Disordered" evidence="1">
    <location>
        <begin position="1"/>
        <end position="30"/>
    </location>
</feature>
<evidence type="ECO:0000313" key="3">
    <source>
        <dbReference type="Proteomes" id="UP001234989"/>
    </source>
</evidence>
<dbReference type="AlphaFoldDB" id="A0AAF0PN26"/>
<evidence type="ECO:0000256" key="1">
    <source>
        <dbReference type="SAM" id="MobiDB-lite"/>
    </source>
</evidence>
<organism evidence="2 3">
    <name type="scientific">Solanum verrucosum</name>
    <dbReference type="NCBI Taxonomy" id="315347"/>
    <lineage>
        <taxon>Eukaryota</taxon>
        <taxon>Viridiplantae</taxon>
        <taxon>Streptophyta</taxon>
        <taxon>Embryophyta</taxon>
        <taxon>Tracheophyta</taxon>
        <taxon>Spermatophyta</taxon>
        <taxon>Magnoliopsida</taxon>
        <taxon>eudicotyledons</taxon>
        <taxon>Gunneridae</taxon>
        <taxon>Pentapetalae</taxon>
        <taxon>asterids</taxon>
        <taxon>lamiids</taxon>
        <taxon>Solanales</taxon>
        <taxon>Solanaceae</taxon>
        <taxon>Solanoideae</taxon>
        <taxon>Solaneae</taxon>
        <taxon>Solanum</taxon>
    </lineage>
</organism>
<reference evidence="2" key="1">
    <citation type="submission" date="2023-08" db="EMBL/GenBank/DDBJ databases">
        <title>A de novo genome assembly of Solanum verrucosum Schlechtendal, a Mexican diploid species geographically isolated from the other diploid A-genome species in potato relatives.</title>
        <authorList>
            <person name="Hosaka K."/>
        </authorList>
    </citation>
    <scope>NUCLEOTIDE SEQUENCE</scope>
    <source>
        <tissue evidence="2">Young leaves</tissue>
    </source>
</reference>
<proteinExistence type="predicted"/>
<evidence type="ECO:0000313" key="2">
    <source>
        <dbReference type="EMBL" id="WMV07979.1"/>
    </source>
</evidence>
<accession>A0AAF0PN26</accession>
<keyword evidence="3" id="KW-1185">Reference proteome</keyword>
<dbReference type="EMBL" id="CP133612">
    <property type="protein sequence ID" value="WMV07979.1"/>
    <property type="molecule type" value="Genomic_DNA"/>
</dbReference>
<gene>
    <name evidence="2" type="ORF">MTR67_001364</name>
</gene>
<sequence>MEQLARCRTVLRSNSISPNDSKREDAEGKR</sequence>
<feature type="compositionally biased region" description="Basic and acidic residues" evidence="1">
    <location>
        <begin position="20"/>
        <end position="30"/>
    </location>
</feature>
<dbReference type="Proteomes" id="UP001234989">
    <property type="component" value="Chromosome 1"/>
</dbReference>
<protein>
    <submittedName>
        <fullName evidence="2">Uncharacterized protein</fullName>
    </submittedName>
</protein>